<name>J9F731_WUCBA</name>
<reference evidence="3" key="1">
    <citation type="submission" date="2012-08" db="EMBL/GenBank/DDBJ databases">
        <title>The Genome Sequence of Wuchereria bancrofti.</title>
        <authorList>
            <person name="Nutman T.B."/>
            <person name="Fink D.L."/>
            <person name="Russ C."/>
            <person name="Young S."/>
            <person name="Zeng Q."/>
            <person name="Koehrsen M."/>
            <person name="Alvarado L."/>
            <person name="Berlin A."/>
            <person name="Chapman S.B."/>
            <person name="Chen Z."/>
            <person name="Freedman E."/>
            <person name="Gellesch M."/>
            <person name="Goldberg J."/>
            <person name="Griggs A."/>
            <person name="Gujja S."/>
            <person name="Heilman E.R."/>
            <person name="Heiman D."/>
            <person name="Hepburn T."/>
            <person name="Howarth C."/>
            <person name="Jen D."/>
            <person name="Larson L."/>
            <person name="Lewis B."/>
            <person name="Mehta T."/>
            <person name="Park D."/>
            <person name="Pearson M."/>
            <person name="Roberts A."/>
            <person name="Saif S."/>
            <person name="Shea T."/>
            <person name="Shenoy N."/>
            <person name="Sisk P."/>
            <person name="Stolte C."/>
            <person name="Sykes S."/>
            <person name="Walk T."/>
            <person name="White J."/>
            <person name="Yandava C."/>
            <person name="Haas B."/>
            <person name="Henn M.R."/>
            <person name="Nusbaum C."/>
            <person name="Birren B."/>
        </authorList>
    </citation>
    <scope>NUCLEOTIDE SEQUENCE [LARGE SCALE GENOMIC DNA]</scope>
    <source>
        <strain evidence="3">NA</strain>
    </source>
</reference>
<dbReference type="Proteomes" id="UP000004810">
    <property type="component" value="Unassembled WGS sequence"/>
</dbReference>
<dbReference type="AlphaFoldDB" id="J9F731"/>
<dbReference type="InterPro" id="IPR018965">
    <property type="entry name" value="Ub-activating_enz_E1_C"/>
</dbReference>
<dbReference type="EMBL" id="ADBV01002389">
    <property type="protein sequence ID" value="EJW83164.1"/>
    <property type="molecule type" value="Genomic_DNA"/>
</dbReference>
<accession>J9F731</accession>
<gene>
    <name evidence="2" type="ORF">WUBG_05924</name>
</gene>
<organism evidence="2 3">
    <name type="scientific">Wuchereria bancrofti</name>
    <dbReference type="NCBI Taxonomy" id="6293"/>
    <lineage>
        <taxon>Eukaryota</taxon>
        <taxon>Metazoa</taxon>
        <taxon>Ecdysozoa</taxon>
        <taxon>Nematoda</taxon>
        <taxon>Chromadorea</taxon>
        <taxon>Rhabditida</taxon>
        <taxon>Spirurina</taxon>
        <taxon>Spiruromorpha</taxon>
        <taxon>Filarioidea</taxon>
        <taxon>Onchocercidae</taxon>
        <taxon>Wuchereria</taxon>
    </lineage>
</organism>
<protein>
    <recommendedName>
        <fullName evidence="1">Ubiquitin-activating enzyme E1 C-terminal domain-containing protein</fullName>
    </recommendedName>
</protein>
<sequence length="51" mass="6123">MERLEQDMKDIVEEVTRKKIPDYVQSIVLEVIANNKDDEDVEIPYIKFNLR</sequence>
<dbReference type="Pfam" id="PF09358">
    <property type="entry name" value="E1_UFD"/>
    <property type="match status" value="1"/>
</dbReference>
<evidence type="ECO:0000313" key="3">
    <source>
        <dbReference type="Proteomes" id="UP000004810"/>
    </source>
</evidence>
<feature type="domain" description="Ubiquitin-activating enzyme E1 C-terminal" evidence="1">
    <location>
        <begin position="2"/>
        <end position="46"/>
    </location>
</feature>
<evidence type="ECO:0000259" key="1">
    <source>
        <dbReference type="Pfam" id="PF09358"/>
    </source>
</evidence>
<dbReference type="Gene3D" id="3.10.290.60">
    <property type="entry name" value="Ubiquitin-activating enzyme E1, UFD domain"/>
    <property type="match status" value="1"/>
</dbReference>
<evidence type="ECO:0000313" key="2">
    <source>
        <dbReference type="EMBL" id="EJW83164.1"/>
    </source>
</evidence>
<dbReference type="InterPro" id="IPR038252">
    <property type="entry name" value="UBA_E1_C_sf"/>
</dbReference>
<comment type="caution">
    <text evidence="2">The sequence shown here is derived from an EMBL/GenBank/DDBJ whole genome shotgun (WGS) entry which is preliminary data.</text>
</comment>
<proteinExistence type="predicted"/>